<dbReference type="PANTHER" id="PTHR30221">
    <property type="entry name" value="SMALL-CONDUCTANCE MECHANOSENSITIVE CHANNEL"/>
    <property type="match status" value="1"/>
</dbReference>
<dbReference type="Gene3D" id="2.30.30.60">
    <property type="match status" value="1"/>
</dbReference>
<name>A0A9W6H6R8_9MICO</name>
<evidence type="ECO:0000256" key="1">
    <source>
        <dbReference type="ARBA" id="ARBA00004370"/>
    </source>
</evidence>
<keyword evidence="4 5" id="KW-0472">Membrane</keyword>
<proteinExistence type="predicted"/>
<comment type="caution">
    <text evidence="7">The sequence shown here is derived from an EMBL/GenBank/DDBJ whole genome shotgun (WGS) entry which is preliminary data.</text>
</comment>
<dbReference type="GO" id="GO:0008381">
    <property type="term" value="F:mechanosensitive monoatomic ion channel activity"/>
    <property type="evidence" value="ECO:0007669"/>
    <property type="project" value="InterPro"/>
</dbReference>
<dbReference type="RefSeq" id="WP_271175178.1">
    <property type="nucleotide sequence ID" value="NZ_BAAAJO010000001.1"/>
</dbReference>
<organism evidence="7 8">
    <name type="scientific">Leifsonia poae</name>
    <dbReference type="NCBI Taxonomy" id="110933"/>
    <lineage>
        <taxon>Bacteria</taxon>
        <taxon>Bacillati</taxon>
        <taxon>Actinomycetota</taxon>
        <taxon>Actinomycetes</taxon>
        <taxon>Micrococcales</taxon>
        <taxon>Microbacteriaceae</taxon>
        <taxon>Leifsonia</taxon>
    </lineage>
</organism>
<keyword evidence="3 5" id="KW-1133">Transmembrane helix</keyword>
<dbReference type="GO" id="GO:0016020">
    <property type="term" value="C:membrane"/>
    <property type="evidence" value="ECO:0007669"/>
    <property type="project" value="UniProtKB-SubCell"/>
</dbReference>
<dbReference type="Proteomes" id="UP001142372">
    <property type="component" value="Unassembled WGS sequence"/>
</dbReference>
<dbReference type="InterPro" id="IPR023408">
    <property type="entry name" value="MscS_beta-dom_sf"/>
</dbReference>
<evidence type="ECO:0000313" key="7">
    <source>
        <dbReference type="EMBL" id="GLJ74463.1"/>
    </source>
</evidence>
<dbReference type="SUPFAM" id="SSF50182">
    <property type="entry name" value="Sm-like ribonucleoproteins"/>
    <property type="match status" value="1"/>
</dbReference>
<reference evidence="7" key="2">
    <citation type="submission" date="2023-01" db="EMBL/GenBank/DDBJ databases">
        <authorList>
            <person name="Sun Q."/>
            <person name="Evtushenko L."/>
        </authorList>
    </citation>
    <scope>NUCLEOTIDE SEQUENCE</scope>
    <source>
        <strain evidence="7">VKM Ac-1401</strain>
    </source>
</reference>
<comment type="subcellular location">
    <subcellularLocation>
        <location evidence="1">Membrane</location>
    </subcellularLocation>
</comment>
<evidence type="ECO:0000256" key="2">
    <source>
        <dbReference type="ARBA" id="ARBA00022692"/>
    </source>
</evidence>
<dbReference type="PANTHER" id="PTHR30221:SF1">
    <property type="entry name" value="SMALL-CONDUCTANCE MECHANOSENSITIVE CHANNEL"/>
    <property type="match status" value="1"/>
</dbReference>
<reference evidence="7" key="1">
    <citation type="journal article" date="2014" name="Int. J. Syst. Evol. Microbiol.">
        <title>Complete genome sequence of Corynebacterium casei LMG S-19264T (=DSM 44701T), isolated from a smear-ripened cheese.</title>
        <authorList>
            <consortium name="US DOE Joint Genome Institute (JGI-PGF)"/>
            <person name="Walter F."/>
            <person name="Albersmeier A."/>
            <person name="Kalinowski J."/>
            <person name="Ruckert C."/>
        </authorList>
    </citation>
    <scope>NUCLEOTIDE SEQUENCE</scope>
    <source>
        <strain evidence="7">VKM Ac-1401</strain>
    </source>
</reference>
<feature type="transmembrane region" description="Helical" evidence="5">
    <location>
        <begin position="63"/>
        <end position="81"/>
    </location>
</feature>
<evidence type="ECO:0000313" key="8">
    <source>
        <dbReference type="Proteomes" id="UP001142372"/>
    </source>
</evidence>
<gene>
    <name evidence="7" type="ORF">GCM10017584_00360</name>
</gene>
<dbReference type="InterPro" id="IPR006685">
    <property type="entry name" value="MscS_channel_2nd"/>
</dbReference>
<dbReference type="EMBL" id="BSEN01000001">
    <property type="protein sequence ID" value="GLJ74463.1"/>
    <property type="molecule type" value="Genomic_DNA"/>
</dbReference>
<evidence type="ECO:0000259" key="6">
    <source>
        <dbReference type="Pfam" id="PF00924"/>
    </source>
</evidence>
<evidence type="ECO:0000256" key="5">
    <source>
        <dbReference type="SAM" id="Phobius"/>
    </source>
</evidence>
<keyword evidence="8" id="KW-1185">Reference proteome</keyword>
<sequence>MLRFATPDAAGFFSTLDPWAVVFAIVAVVLGVVLGIAAKHGTLALLSKVNGLSTDARNRIARSVRLTIILLGIGVAIAFLGAPIQPVIALAIIVAVIAVLALRGVSENFAAGIVIQTRRPFVIGDVVDIDGYTGTVRELNGRSVAIDTADGRVVHVPNSVVLGSTFVNDSQRAGRRSEVHVRVGRAPSETPADLAELLATACASADGVHRREDVRVLVDTVEPKRVTLLVQFWHHPAHGPAVRSAVVQTLAAKLSDREATVSSAESAAPVTPPPAI</sequence>
<protein>
    <recommendedName>
        <fullName evidence="6">Mechanosensitive ion channel MscS domain-containing protein</fullName>
    </recommendedName>
</protein>
<evidence type="ECO:0000256" key="3">
    <source>
        <dbReference type="ARBA" id="ARBA00022989"/>
    </source>
</evidence>
<dbReference type="AlphaFoldDB" id="A0A9W6H6R8"/>
<evidence type="ECO:0000256" key="4">
    <source>
        <dbReference type="ARBA" id="ARBA00023136"/>
    </source>
</evidence>
<feature type="domain" description="Mechanosensitive ion channel MscS" evidence="6">
    <location>
        <begin position="107"/>
        <end position="168"/>
    </location>
</feature>
<feature type="transmembrane region" description="Helical" evidence="5">
    <location>
        <begin position="87"/>
        <end position="105"/>
    </location>
</feature>
<dbReference type="PROSITE" id="PS01246">
    <property type="entry name" value="UPF0003"/>
    <property type="match status" value="1"/>
</dbReference>
<dbReference type="InterPro" id="IPR010920">
    <property type="entry name" value="LSM_dom_sf"/>
</dbReference>
<accession>A0A9W6H6R8</accession>
<keyword evidence="2 5" id="KW-0812">Transmembrane</keyword>
<dbReference type="Gene3D" id="1.10.287.1260">
    <property type="match status" value="1"/>
</dbReference>
<feature type="transmembrane region" description="Helical" evidence="5">
    <location>
        <begin position="20"/>
        <end position="38"/>
    </location>
</feature>
<dbReference type="InterPro" id="IPR006686">
    <property type="entry name" value="MscS_channel_CS"/>
</dbReference>
<dbReference type="InterPro" id="IPR045275">
    <property type="entry name" value="MscS_archaea/bacteria_type"/>
</dbReference>
<dbReference type="Pfam" id="PF00924">
    <property type="entry name" value="MS_channel_2nd"/>
    <property type="match status" value="1"/>
</dbReference>